<dbReference type="PANTHER" id="PTHR43784:SF2">
    <property type="entry name" value="GDSL-LIKE LIPASE_ACYLHYDROLASE, PUTATIVE (AFU_ORTHOLOGUE AFUA_2G00820)-RELATED"/>
    <property type="match status" value="1"/>
</dbReference>
<dbReference type="EC" id="3.1.-.-" evidence="3"/>
<evidence type="ECO:0000256" key="1">
    <source>
        <dbReference type="SAM" id="MobiDB-lite"/>
    </source>
</evidence>
<dbReference type="Gene3D" id="3.40.50.1110">
    <property type="entry name" value="SGNH hydrolase"/>
    <property type="match status" value="1"/>
</dbReference>
<dbReference type="EMBL" id="CP157762">
    <property type="protein sequence ID" value="XBP95890.1"/>
    <property type="molecule type" value="Genomic_DNA"/>
</dbReference>
<dbReference type="EMBL" id="CP159342">
    <property type="protein sequence ID" value="XCH76594.1"/>
    <property type="molecule type" value="Genomic_DNA"/>
</dbReference>
<dbReference type="AlphaFoldDB" id="A0AAU7MEA3"/>
<dbReference type="InterPro" id="IPR053140">
    <property type="entry name" value="GDSL_Rv0518-like"/>
</dbReference>
<organism evidence="3">
    <name type="scientific">Micromonospora sp. CCTCC AA 2012012</name>
    <dbReference type="NCBI Taxonomy" id="3111921"/>
    <lineage>
        <taxon>Bacteria</taxon>
        <taxon>Bacillati</taxon>
        <taxon>Actinomycetota</taxon>
        <taxon>Actinomycetes</taxon>
        <taxon>Micromonosporales</taxon>
        <taxon>Micromonosporaceae</taxon>
        <taxon>Micromonospora</taxon>
    </lineage>
</organism>
<name>A0AAU7MEA3_9ACTN</name>
<sequence length="246" mass="25970">MGSTLTEATDPYCLRDGESGELLRGHPWRRFVVLGDSVAEGMCEPVDGYPDVQWADRIAAELTAVRPGLAYLNLGVRGLRAHEVRATQLAPALAFGPDLALVVCGGNDAFRPGFDPDAVDAELTAIITPLQAAGADVVTVGMFDVSRSPAVPAPLRAALGERMRTLSAHTARLAARLGTLHVHLTDHPVGADPSLYSSDGRHGSARSDAIATAETLRRLATHGRPRPTPAPRVADPEEQDSPTPTP</sequence>
<dbReference type="CDD" id="cd01832">
    <property type="entry name" value="SGNH_hydrolase_like_1"/>
    <property type="match status" value="1"/>
</dbReference>
<dbReference type="Pfam" id="PF13472">
    <property type="entry name" value="Lipase_GDSL_2"/>
    <property type="match status" value="1"/>
</dbReference>
<dbReference type="InterPro" id="IPR036514">
    <property type="entry name" value="SGNH_hydro_sf"/>
</dbReference>
<accession>A0AAU7MEA3</accession>
<reference evidence="4" key="2">
    <citation type="submission" date="2024-06" db="EMBL/GenBank/DDBJ databases">
        <title>Micromonospora mangrovi CCTCC AA 2012012 genome sequences.</title>
        <authorList>
            <person name="Gao J."/>
        </authorList>
    </citation>
    <scope>NUCLEOTIDE SEQUENCE</scope>
    <source>
        <strain evidence="4">CCTCC AA 2012012</strain>
    </source>
</reference>
<reference evidence="3" key="1">
    <citation type="submission" date="2024-01" db="EMBL/GenBank/DDBJ databases">
        <title>The genome sequence of Micromonospora mangrovi CCTCC AA 2012012.</title>
        <authorList>
            <person name="Gao J."/>
        </authorList>
    </citation>
    <scope>NUCLEOTIDE SEQUENCE</scope>
    <source>
        <strain evidence="3">CCTCC AA 2012012</strain>
    </source>
</reference>
<evidence type="ECO:0000259" key="2">
    <source>
        <dbReference type="Pfam" id="PF13472"/>
    </source>
</evidence>
<evidence type="ECO:0000313" key="4">
    <source>
        <dbReference type="EMBL" id="XCH76594.1"/>
    </source>
</evidence>
<evidence type="ECO:0000313" key="3">
    <source>
        <dbReference type="EMBL" id="XBP95890.1"/>
    </source>
</evidence>
<dbReference type="PANTHER" id="PTHR43784">
    <property type="entry name" value="GDSL-LIKE LIPASE/ACYLHYDROLASE, PUTATIVE (AFU_ORTHOLOGUE AFUA_2G00820)-RELATED"/>
    <property type="match status" value="1"/>
</dbReference>
<dbReference type="GO" id="GO:0016787">
    <property type="term" value="F:hydrolase activity"/>
    <property type="evidence" value="ECO:0007669"/>
    <property type="project" value="UniProtKB-KW"/>
</dbReference>
<keyword evidence="3" id="KW-0378">Hydrolase</keyword>
<feature type="region of interest" description="Disordered" evidence="1">
    <location>
        <begin position="193"/>
        <end position="246"/>
    </location>
</feature>
<gene>
    <name evidence="4" type="ORF">ABUL08_11025</name>
    <name evidence="3" type="ORF">VK199_10975</name>
</gene>
<proteinExistence type="predicted"/>
<dbReference type="SUPFAM" id="SSF52266">
    <property type="entry name" value="SGNH hydrolase"/>
    <property type="match status" value="1"/>
</dbReference>
<dbReference type="RefSeq" id="WP_350937112.1">
    <property type="nucleotide sequence ID" value="NZ_CP157762.1"/>
</dbReference>
<protein>
    <submittedName>
        <fullName evidence="3">SGNH/GDSL hydrolase family protein</fullName>
        <ecNumber evidence="3">3.1.-.-</ecNumber>
    </submittedName>
</protein>
<feature type="domain" description="SGNH hydrolase-type esterase" evidence="2">
    <location>
        <begin position="33"/>
        <end position="202"/>
    </location>
</feature>
<dbReference type="InterPro" id="IPR013830">
    <property type="entry name" value="SGNH_hydro"/>
</dbReference>